<comment type="caution">
    <text evidence="2">The sequence shown here is derived from an EMBL/GenBank/DDBJ whole genome shotgun (WGS) entry which is preliminary data.</text>
</comment>
<dbReference type="SUPFAM" id="SSF52058">
    <property type="entry name" value="L domain-like"/>
    <property type="match status" value="1"/>
</dbReference>
<dbReference type="PANTHER" id="PTHR11017:SF570">
    <property type="entry name" value="DISEASE RESISTANCE PROTEIN (TIR-NBS CLASS)-RELATED"/>
    <property type="match status" value="1"/>
</dbReference>
<gene>
    <name evidence="2" type="ORF">CRG98_033448</name>
</gene>
<feature type="domain" description="TIR" evidence="1">
    <location>
        <begin position="11"/>
        <end position="179"/>
    </location>
</feature>
<dbReference type="GO" id="GO:0007165">
    <property type="term" value="P:signal transduction"/>
    <property type="evidence" value="ECO:0007669"/>
    <property type="project" value="InterPro"/>
</dbReference>
<dbReference type="InterPro" id="IPR000157">
    <property type="entry name" value="TIR_dom"/>
</dbReference>
<dbReference type="Pfam" id="PF01582">
    <property type="entry name" value="TIR"/>
    <property type="match status" value="1"/>
</dbReference>
<dbReference type="Pfam" id="PF00931">
    <property type="entry name" value="NB-ARC"/>
    <property type="match status" value="1"/>
</dbReference>
<dbReference type="STRING" id="22663.A0A2I0IR96"/>
<dbReference type="PANTHER" id="PTHR11017">
    <property type="entry name" value="LEUCINE-RICH REPEAT-CONTAINING PROTEIN"/>
    <property type="match status" value="1"/>
</dbReference>
<dbReference type="GO" id="GO:0043531">
    <property type="term" value="F:ADP binding"/>
    <property type="evidence" value="ECO:0007669"/>
    <property type="project" value="InterPro"/>
</dbReference>
<dbReference type="InterPro" id="IPR035897">
    <property type="entry name" value="Toll_tir_struct_dom_sf"/>
</dbReference>
<dbReference type="PRINTS" id="PR00364">
    <property type="entry name" value="DISEASERSIST"/>
</dbReference>
<dbReference type="AlphaFoldDB" id="A0A2I0IR96"/>
<dbReference type="PROSITE" id="PS50104">
    <property type="entry name" value="TIR"/>
    <property type="match status" value="1"/>
</dbReference>
<dbReference type="SUPFAM" id="SSF52540">
    <property type="entry name" value="P-loop containing nucleoside triphosphate hydrolases"/>
    <property type="match status" value="1"/>
</dbReference>
<protein>
    <recommendedName>
        <fullName evidence="1">TIR domain-containing protein</fullName>
    </recommendedName>
</protein>
<accession>A0A2I0IR96</accession>
<dbReference type="InterPro" id="IPR002182">
    <property type="entry name" value="NB-ARC"/>
</dbReference>
<dbReference type="SMART" id="SM00255">
    <property type="entry name" value="TIR"/>
    <property type="match status" value="1"/>
</dbReference>
<dbReference type="InterPro" id="IPR044974">
    <property type="entry name" value="Disease_R_plants"/>
</dbReference>
<dbReference type="GO" id="GO:0006952">
    <property type="term" value="P:defense response"/>
    <property type="evidence" value="ECO:0007669"/>
    <property type="project" value="InterPro"/>
</dbReference>
<evidence type="ECO:0000259" key="1">
    <source>
        <dbReference type="PROSITE" id="PS50104"/>
    </source>
</evidence>
<keyword evidence="3" id="KW-1185">Reference proteome</keyword>
<organism evidence="2 3">
    <name type="scientific">Punica granatum</name>
    <name type="common">Pomegranate</name>
    <dbReference type="NCBI Taxonomy" id="22663"/>
    <lineage>
        <taxon>Eukaryota</taxon>
        <taxon>Viridiplantae</taxon>
        <taxon>Streptophyta</taxon>
        <taxon>Embryophyta</taxon>
        <taxon>Tracheophyta</taxon>
        <taxon>Spermatophyta</taxon>
        <taxon>Magnoliopsida</taxon>
        <taxon>eudicotyledons</taxon>
        <taxon>Gunneridae</taxon>
        <taxon>Pentapetalae</taxon>
        <taxon>rosids</taxon>
        <taxon>malvids</taxon>
        <taxon>Myrtales</taxon>
        <taxon>Lythraceae</taxon>
        <taxon>Punica</taxon>
    </lineage>
</organism>
<dbReference type="InterPro" id="IPR032675">
    <property type="entry name" value="LRR_dom_sf"/>
</dbReference>
<evidence type="ECO:0000313" key="2">
    <source>
        <dbReference type="EMBL" id="PKI46190.1"/>
    </source>
</evidence>
<name>A0A2I0IR96_PUNGR</name>
<sequence length="554" mass="63308">MAPKRKRTSGTTYQVFLSFRGPDTRQGFTDVLYHTLVDAGIHVFRDNEEIRKGEDIGEEILRAIEESRIFVPIFSTNYASSKWCLIELAKMFESKKASIGKKTILPIFYDVGVHDVKLKTKLYAEALSTLEHEKKCSHREVKQWKKALRKAGKIKGWELNDKGYGEFARSFAREVSMKLKVKHKCVTDYLVQRDDQVEGLMELLDIESTEVRFVGIHGMGGIGKTTLAKLVFNKLCDRFDSCSFLADVRESDRQHKGVGLLQRKLLGDLGLGSGEIMDVDDGIKRMSERLAHKKVLIVLDDVDHRDQIHDLAGDASWFGSGSRILITTRNQRVLEIIPQRVHILKLRDLGRNIIAAQGFKNIVKCSRLWMPEDALEALQQDENKRKIEMLRVRSYDYLKDGKELSSLRNLRYLECSGANFSGDLKHLPKLMWLCWQRCPTEFMGTDLYLRNLVILDLSDSFIRETWGGWSQIGTGNSLKVLDLSNCHCLKKTPDFSKYSSLERLILRGCTKLVEIHPSIGKLRGLKQLDLAYCLSLKGLPEELCCPELIDPPRK</sequence>
<dbReference type="InterPro" id="IPR027417">
    <property type="entry name" value="P-loop_NTPase"/>
</dbReference>
<dbReference type="Gene3D" id="3.40.50.300">
    <property type="entry name" value="P-loop containing nucleotide triphosphate hydrolases"/>
    <property type="match status" value="1"/>
</dbReference>
<reference evidence="2 3" key="1">
    <citation type="submission" date="2017-11" db="EMBL/GenBank/DDBJ databases">
        <title>De-novo sequencing of pomegranate (Punica granatum L.) genome.</title>
        <authorList>
            <person name="Akparov Z."/>
            <person name="Amiraslanov A."/>
            <person name="Hajiyeva S."/>
            <person name="Abbasov M."/>
            <person name="Kaur K."/>
            <person name="Hamwieh A."/>
            <person name="Solovyev V."/>
            <person name="Salamov A."/>
            <person name="Braich B."/>
            <person name="Kosarev P."/>
            <person name="Mahmoud A."/>
            <person name="Hajiyev E."/>
            <person name="Babayeva S."/>
            <person name="Izzatullayeva V."/>
            <person name="Mammadov A."/>
            <person name="Mammadov A."/>
            <person name="Sharifova S."/>
            <person name="Ojaghi J."/>
            <person name="Eynullazada K."/>
            <person name="Bayramov B."/>
            <person name="Abdulazimova A."/>
            <person name="Shahmuradov I."/>
        </authorList>
    </citation>
    <scope>NUCLEOTIDE SEQUENCE [LARGE SCALE GENOMIC DNA]</scope>
    <source>
        <strain evidence="3">cv. AG2017</strain>
        <tissue evidence="2">Leaf</tissue>
    </source>
</reference>
<proteinExistence type="predicted"/>
<evidence type="ECO:0000313" key="3">
    <source>
        <dbReference type="Proteomes" id="UP000233551"/>
    </source>
</evidence>
<dbReference type="Gene3D" id="3.80.10.10">
    <property type="entry name" value="Ribonuclease Inhibitor"/>
    <property type="match status" value="1"/>
</dbReference>
<dbReference type="Proteomes" id="UP000233551">
    <property type="component" value="Unassembled WGS sequence"/>
</dbReference>
<dbReference type="EMBL" id="PGOL01002669">
    <property type="protein sequence ID" value="PKI46190.1"/>
    <property type="molecule type" value="Genomic_DNA"/>
</dbReference>
<dbReference type="SUPFAM" id="SSF52200">
    <property type="entry name" value="Toll/Interleukin receptor TIR domain"/>
    <property type="match status" value="1"/>
</dbReference>
<dbReference type="Gene3D" id="3.40.50.10140">
    <property type="entry name" value="Toll/interleukin-1 receptor homology (TIR) domain"/>
    <property type="match status" value="1"/>
</dbReference>